<name>A0A016SN09_9BILA</name>
<accession>A0A016SN09</accession>
<gene>
    <name evidence="1" type="primary">Acey_s0198.g1601</name>
    <name evidence="1" type="ORF">Y032_0198g1601</name>
</gene>
<comment type="caution">
    <text evidence="1">The sequence shown here is derived from an EMBL/GenBank/DDBJ whole genome shotgun (WGS) entry which is preliminary data.</text>
</comment>
<dbReference type="EMBL" id="JARK01001534">
    <property type="protein sequence ID" value="EYB92038.1"/>
    <property type="molecule type" value="Genomic_DNA"/>
</dbReference>
<sequence length="92" mass="10209">MYLTGAFGRENIAGKYPFPLVFIRSAIQYNSSIYVLISWRKCGASARVNKKCLNLDASLFRKMFMPMLTMGKFESEDGNTVTPGSLNDACGP</sequence>
<dbReference type="Proteomes" id="UP000024635">
    <property type="component" value="Unassembled WGS sequence"/>
</dbReference>
<organism evidence="1 2">
    <name type="scientific">Ancylostoma ceylanicum</name>
    <dbReference type="NCBI Taxonomy" id="53326"/>
    <lineage>
        <taxon>Eukaryota</taxon>
        <taxon>Metazoa</taxon>
        <taxon>Ecdysozoa</taxon>
        <taxon>Nematoda</taxon>
        <taxon>Chromadorea</taxon>
        <taxon>Rhabditida</taxon>
        <taxon>Rhabditina</taxon>
        <taxon>Rhabditomorpha</taxon>
        <taxon>Strongyloidea</taxon>
        <taxon>Ancylostomatidae</taxon>
        <taxon>Ancylostomatinae</taxon>
        <taxon>Ancylostoma</taxon>
    </lineage>
</organism>
<dbReference type="AlphaFoldDB" id="A0A016SN09"/>
<proteinExistence type="predicted"/>
<reference evidence="2" key="1">
    <citation type="journal article" date="2015" name="Nat. Genet.">
        <title>The genome and transcriptome of the zoonotic hookworm Ancylostoma ceylanicum identify infection-specific gene families.</title>
        <authorList>
            <person name="Schwarz E.M."/>
            <person name="Hu Y."/>
            <person name="Antoshechkin I."/>
            <person name="Miller M.M."/>
            <person name="Sternberg P.W."/>
            <person name="Aroian R.V."/>
        </authorList>
    </citation>
    <scope>NUCLEOTIDE SEQUENCE</scope>
    <source>
        <strain evidence="2">HY135</strain>
    </source>
</reference>
<evidence type="ECO:0000313" key="2">
    <source>
        <dbReference type="Proteomes" id="UP000024635"/>
    </source>
</evidence>
<evidence type="ECO:0000313" key="1">
    <source>
        <dbReference type="EMBL" id="EYB92038.1"/>
    </source>
</evidence>
<protein>
    <submittedName>
        <fullName evidence="1">Uncharacterized protein</fullName>
    </submittedName>
</protein>
<keyword evidence="2" id="KW-1185">Reference proteome</keyword>